<evidence type="ECO:0000256" key="1">
    <source>
        <dbReference type="SAM" id="Phobius"/>
    </source>
</evidence>
<evidence type="ECO:0000313" key="2">
    <source>
        <dbReference type="EMBL" id="MFC7153634.1"/>
    </source>
</evidence>
<feature type="transmembrane region" description="Helical" evidence="1">
    <location>
        <begin position="344"/>
        <end position="363"/>
    </location>
</feature>
<evidence type="ECO:0008006" key="4">
    <source>
        <dbReference type="Google" id="ProtNLM"/>
    </source>
</evidence>
<protein>
    <recommendedName>
        <fullName evidence="4">Replication restart DNA helicase PriA</fullName>
    </recommendedName>
</protein>
<evidence type="ECO:0000313" key="3">
    <source>
        <dbReference type="Proteomes" id="UP001596378"/>
    </source>
</evidence>
<keyword evidence="1" id="KW-0812">Transmembrane</keyword>
<gene>
    <name evidence="2" type="ORF">ACFQMJ_34335</name>
</gene>
<dbReference type="RefSeq" id="WP_378051772.1">
    <property type="nucleotide sequence ID" value="NZ_JBHMDN010000036.1"/>
</dbReference>
<keyword evidence="3" id="KW-1185">Reference proteome</keyword>
<dbReference type="Proteomes" id="UP001596378">
    <property type="component" value="Unassembled WGS sequence"/>
</dbReference>
<sequence>MSDATTAIRFPCANCAGPMVFDAESQNLKCQYCGATQQIEKVLDEPVEHPFRDGREEDLDRLQDWGTRQQAIHCETCGGETLIPAGQTTSTCVFCGSPKVLSQENVRSIRPESLVPFQVSRDAALSSFARWKKKKLFMPNDFKRADVDSQLNGIYIPYWTYDTDTYSVYSAEVGIYHYRQVTRTRVVNGKRETYTATERYTVWHPTRGDYGRSFDDILIPASGHYNSDLLKKLGDFRLKELEGYKPEYLSGYISERYSVTREEGWEKAQSRADSTIQSEIRTVIGGDEIRNLRIRTTYDAITYKHLLLPVWNANYIYKSKTYYYMVNGQTGTVSGRVPRSAFKITLFTLLCLGVAGVVIWFIASHPEIFASTS</sequence>
<comment type="caution">
    <text evidence="2">The sequence shown here is derived from an EMBL/GenBank/DDBJ whole genome shotgun (WGS) entry which is preliminary data.</text>
</comment>
<proteinExistence type="predicted"/>
<organism evidence="2 3">
    <name type="scientific">Cohnella cellulosilytica</name>
    <dbReference type="NCBI Taxonomy" id="986710"/>
    <lineage>
        <taxon>Bacteria</taxon>
        <taxon>Bacillati</taxon>
        <taxon>Bacillota</taxon>
        <taxon>Bacilli</taxon>
        <taxon>Bacillales</taxon>
        <taxon>Paenibacillaceae</taxon>
        <taxon>Cohnella</taxon>
    </lineage>
</organism>
<reference evidence="3" key="1">
    <citation type="journal article" date="2019" name="Int. J. Syst. Evol. Microbiol.">
        <title>The Global Catalogue of Microorganisms (GCM) 10K type strain sequencing project: providing services to taxonomists for standard genome sequencing and annotation.</title>
        <authorList>
            <consortium name="The Broad Institute Genomics Platform"/>
            <consortium name="The Broad Institute Genome Sequencing Center for Infectious Disease"/>
            <person name="Wu L."/>
            <person name="Ma J."/>
        </authorList>
    </citation>
    <scope>NUCLEOTIDE SEQUENCE [LARGE SCALE GENOMIC DNA]</scope>
    <source>
        <strain evidence="3">KCTC 12907</strain>
    </source>
</reference>
<dbReference type="PANTHER" id="PTHR37826:SF3">
    <property type="entry name" value="J DOMAIN-CONTAINING PROTEIN"/>
    <property type="match status" value="1"/>
</dbReference>
<accession>A0ABW2FP00</accession>
<keyword evidence="1" id="KW-0472">Membrane</keyword>
<dbReference type="PANTHER" id="PTHR37826">
    <property type="entry name" value="FLOTILLIN BAND_7_5 DOMAIN PROTEIN"/>
    <property type="match status" value="1"/>
</dbReference>
<keyword evidence="1" id="KW-1133">Transmembrane helix</keyword>
<name>A0ABW2FP00_9BACL</name>
<dbReference type="EMBL" id="JBHTAI010000039">
    <property type="protein sequence ID" value="MFC7153634.1"/>
    <property type="molecule type" value="Genomic_DNA"/>
</dbReference>